<keyword evidence="1" id="KW-0472">Membrane</keyword>
<evidence type="ECO:0000256" key="1">
    <source>
        <dbReference type="SAM" id="Phobius"/>
    </source>
</evidence>
<keyword evidence="3" id="KW-1185">Reference proteome</keyword>
<evidence type="ECO:0000313" key="2">
    <source>
        <dbReference type="EMBL" id="SHH28316.1"/>
    </source>
</evidence>
<feature type="transmembrane region" description="Helical" evidence="1">
    <location>
        <begin position="116"/>
        <end position="135"/>
    </location>
</feature>
<protein>
    <recommendedName>
        <fullName evidence="4">DUF2919 domain-containing protein</fullName>
    </recommendedName>
</protein>
<proteinExistence type="predicted"/>
<feature type="transmembrane region" description="Helical" evidence="1">
    <location>
        <begin position="17"/>
        <end position="37"/>
    </location>
</feature>
<dbReference type="Proteomes" id="UP000184268">
    <property type="component" value="Unassembled WGS sequence"/>
</dbReference>
<dbReference type="AlphaFoldDB" id="A0A1M5RQ59"/>
<dbReference type="OrthoDB" id="6314776at2"/>
<evidence type="ECO:0000313" key="3">
    <source>
        <dbReference type="Proteomes" id="UP000184268"/>
    </source>
</evidence>
<feature type="transmembrane region" description="Helical" evidence="1">
    <location>
        <begin position="90"/>
        <end position="110"/>
    </location>
</feature>
<gene>
    <name evidence="2" type="ORF">SAMN02745129_1703</name>
</gene>
<sequence length="151" mass="17374">MIPFHRLNDQGWARPSLWLYIAMAFLARTWLLFVAAAASRQHGSELLALFYPQTETFYLGLALGLPALTLLALQAFRARHSWVGGLWRHGYPLLLLTWVLDLLLQLYTLYLHHGLFQWGSAAMLMLTLWIGWYLLASRDSRWVFATQGDLA</sequence>
<dbReference type="InterPro" id="IPR021318">
    <property type="entry name" value="DUF2919"/>
</dbReference>
<evidence type="ECO:0008006" key="4">
    <source>
        <dbReference type="Google" id="ProtNLM"/>
    </source>
</evidence>
<dbReference type="Pfam" id="PF11143">
    <property type="entry name" value="DUF2919"/>
    <property type="match status" value="1"/>
</dbReference>
<keyword evidence="1" id="KW-1133">Transmembrane helix</keyword>
<reference evidence="2 3" key="1">
    <citation type="submission" date="2016-11" db="EMBL/GenBank/DDBJ databases">
        <authorList>
            <person name="Jaros S."/>
            <person name="Januszkiewicz K."/>
            <person name="Wedrychowicz H."/>
        </authorList>
    </citation>
    <scope>NUCLEOTIDE SEQUENCE [LARGE SCALE GENOMIC DNA]</scope>
    <source>
        <strain evidence="2 3">DSM 16917</strain>
    </source>
</reference>
<dbReference type="STRING" id="299255.SAMN02745129_1703"/>
<keyword evidence="1" id="KW-0812">Transmembrane</keyword>
<name>A0A1M5RQ59_9GAMM</name>
<feature type="transmembrane region" description="Helical" evidence="1">
    <location>
        <begin position="57"/>
        <end position="78"/>
    </location>
</feature>
<dbReference type="EMBL" id="FQXG01000002">
    <property type="protein sequence ID" value="SHH28316.1"/>
    <property type="molecule type" value="Genomic_DNA"/>
</dbReference>
<dbReference type="RefSeq" id="WP_067658985.1">
    <property type="nucleotide sequence ID" value="NZ_FQXG01000002.1"/>
</dbReference>
<accession>A0A1M5RQ59</accession>
<organism evidence="2 3">
    <name type="scientific">Ferrimonas marina</name>
    <dbReference type="NCBI Taxonomy" id="299255"/>
    <lineage>
        <taxon>Bacteria</taxon>
        <taxon>Pseudomonadati</taxon>
        <taxon>Pseudomonadota</taxon>
        <taxon>Gammaproteobacteria</taxon>
        <taxon>Alteromonadales</taxon>
        <taxon>Ferrimonadaceae</taxon>
        <taxon>Ferrimonas</taxon>
    </lineage>
</organism>